<dbReference type="RefSeq" id="WP_129190101.1">
    <property type="nucleotide sequence ID" value="NZ_CP035491.1"/>
</dbReference>
<dbReference type="KEGG" id="agf:ET445_07035"/>
<dbReference type="AlphaFoldDB" id="A0A4P6FGY2"/>
<dbReference type="Proteomes" id="UP000291259">
    <property type="component" value="Chromosome"/>
</dbReference>
<feature type="transmembrane region" description="Helical" evidence="2">
    <location>
        <begin position="218"/>
        <end position="238"/>
    </location>
</feature>
<keyword evidence="4" id="KW-1185">Reference proteome</keyword>
<evidence type="ECO:0000313" key="3">
    <source>
        <dbReference type="EMBL" id="QAY73137.1"/>
    </source>
</evidence>
<evidence type="ECO:0000256" key="1">
    <source>
        <dbReference type="SAM" id="MobiDB-lite"/>
    </source>
</evidence>
<feature type="transmembrane region" description="Helical" evidence="2">
    <location>
        <begin position="291"/>
        <end position="311"/>
    </location>
</feature>
<feature type="compositionally biased region" description="Basic and acidic residues" evidence="1">
    <location>
        <begin position="1"/>
        <end position="11"/>
    </location>
</feature>
<keyword evidence="2" id="KW-0472">Membrane</keyword>
<feature type="transmembrane region" description="Helical" evidence="2">
    <location>
        <begin position="174"/>
        <end position="198"/>
    </location>
</feature>
<evidence type="ECO:0000313" key="4">
    <source>
        <dbReference type="Proteomes" id="UP000291259"/>
    </source>
</evidence>
<evidence type="ECO:0000256" key="2">
    <source>
        <dbReference type="SAM" id="Phobius"/>
    </source>
</evidence>
<feature type="transmembrane region" description="Helical" evidence="2">
    <location>
        <begin position="245"/>
        <end position="271"/>
    </location>
</feature>
<keyword evidence="2" id="KW-0812">Transmembrane</keyword>
<accession>A0A4P6FGY2</accession>
<gene>
    <name evidence="3" type="ORF">ET445_07035</name>
</gene>
<keyword evidence="2" id="KW-1133">Transmembrane helix</keyword>
<dbReference type="OrthoDB" id="5109074at2"/>
<feature type="compositionally biased region" description="Low complexity" evidence="1">
    <location>
        <begin position="13"/>
        <end position="25"/>
    </location>
</feature>
<feature type="region of interest" description="Disordered" evidence="1">
    <location>
        <begin position="1"/>
        <end position="51"/>
    </location>
</feature>
<proteinExistence type="predicted"/>
<name>A0A4P6FGY2_9MICO</name>
<dbReference type="EMBL" id="CP035491">
    <property type="protein sequence ID" value="QAY73137.1"/>
    <property type="molecule type" value="Genomic_DNA"/>
</dbReference>
<organism evidence="3 4">
    <name type="scientific">Agromyces protaetiae</name>
    <dbReference type="NCBI Taxonomy" id="2509455"/>
    <lineage>
        <taxon>Bacteria</taxon>
        <taxon>Bacillati</taxon>
        <taxon>Actinomycetota</taxon>
        <taxon>Actinomycetes</taxon>
        <taxon>Micrococcales</taxon>
        <taxon>Microbacteriaceae</taxon>
        <taxon>Agromyces</taxon>
    </lineage>
</organism>
<protein>
    <submittedName>
        <fullName evidence="3">Uncharacterized protein</fullName>
    </submittedName>
</protein>
<reference evidence="3 4" key="1">
    <citation type="submission" date="2019-01" db="EMBL/GenBank/DDBJ databases">
        <title>Genome sequencing of strain FW100M-8.</title>
        <authorList>
            <person name="Heo J."/>
            <person name="Kim S.-J."/>
            <person name="Kim J.-S."/>
            <person name="Hong S.-B."/>
            <person name="Kwon S.-W."/>
        </authorList>
    </citation>
    <scope>NUCLEOTIDE SEQUENCE [LARGE SCALE GENOMIC DNA]</scope>
    <source>
        <strain evidence="3 4">FW100M-8</strain>
    </source>
</reference>
<sequence>MSTSNDGREPETTPDAVAEAAADAADAAEEEVAEYVPGADAPIADEPIADEPIADEVEQAVAAADDAAEASETAAAEASLVAESSELDAAVSRANAAAAAEAAEVIESVEATEVLPEPIPADSVRRETYVPPAATAVAAGAATLAPEPPAPSYQPQTVYVQAPTPPAAKGNRGFGVLVALIGAVAFAALYAGASYLVFLLRGDADPASPLLEFLVTPAYWVPVVAAFVGFALLAAIVNRGSYWTYAVFGLLVGVLVYFAYVGGALLTVPAWTLTLDDANAFIAQRWLDPLAIIAGVIAREIPIWLGGWVAARGKKVTAANREALEAYDRELAAGPQFRG</sequence>